<reference evidence="2 3" key="1">
    <citation type="submission" date="2018-08" db="EMBL/GenBank/DDBJ databases">
        <title>Bacillus jemisoniae sp. nov., Bacillus chryseoplanitiae sp. nov., Bacillus resnikiae sp. nov., and Bacillus frankliniae sp. nov., isolated from Viking spacecraft and associated surfaces.</title>
        <authorList>
            <person name="Seuylemezian A."/>
            <person name="Vaishampayan P."/>
        </authorList>
    </citation>
    <scope>NUCLEOTIDE SEQUENCE [LARGE SCALE GENOMIC DNA]</scope>
    <source>
        <strain evidence="2 3">JJ-247</strain>
    </source>
</reference>
<dbReference type="AlphaFoldDB" id="A0A398AXH5"/>
<dbReference type="OrthoDB" id="4966203at2"/>
<dbReference type="Pfam" id="PF09997">
    <property type="entry name" value="DUF2238"/>
    <property type="match status" value="1"/>
</dbReference>
<evidence type="ECO:0000313" key="2">
    <source>
        <dbReference type="EMBL" id="RID81458.1"/>
    </source>
</evidence>
<dbReference type="InterPro" id="IPR014509">
    <property type="entry name" value="YjdF-like"/>
</dbReference>
<evidence type="ECO:0008006" key="4">
    <source>
        <dbReference type="Google" id="ProtNLM"/>
    </source>
</evidence>
<proteinExistence type="predicted"/>
<feature type="transmembrane region" description="Helical" evidence="1">
    <location>
        <begin position="12"/>
        <end position="30"/>
    </location>
</feature>
<keyword evidence="1" id="KW-0472">Membrane</keyword>
<feature type="transmembrane region" description="Helical" evidence="1">
    <location>
        <begin position="96"/>
        <end position="113"/>
    </location>
</feature>
<dbReference type="Proteomes" id="UP000265816">
    <property type="component" value="Unassembled WGS sequence"/>
</dbReference>
<dbReference type="EMBL" id="QWVT01000065">
    <property type="protein sequence ID" value="RID81458.1"/>
    <property type="molecule type" value="Genomic_DNA"/>
</dbReference>
<accession>A0A398AXH5</accession>
<comment type="caution">
    <text evidence="2">The sequence shown here is derived from an EMBL/GenBank/DDBJ whole genome shotgun (WGS) entry which is preliminary data.</text>
</comment>
<name>A0A398AXH5_9BACI</name>
<keyword evidence="1" id="KW-0812">Transmembrane</keyword>
<keyword evidence="3" id="KW-1185">Reference proteome</keyword>
<keyword evidence="1" id="KW-1133">Transmembrane helix</keyword>
<sequence>MGGELSMNRYIVMLTSAAYVIFMAVLSFYYNGEGQSFEAMVAVGGIVCGAVPLVLAIFTRLQFNIPITVSYLIFLFASQYLGSIRGWYSLGWWDTFLHLLSGSLLAFVAIALYERLVRRGAGKGISPWFVFLFTLSFAGLGGVVWEVYEFASDQFFGMTLQGGGNKDTMVDLLADTTGGLAIAVCAGVRSKSAGKNRIKVK</sequence>
<feature type="transmembrane region" description="Helical" evidence="1">
    <location>
        <begin position="125"/>
        <end position="148"/>
    </location>
</feature>
<evidence type="ECO:0000313" key="3">
    <source>
        <dbReference type="Proteomes" id="UP000265816"/>
    </source>
</evidence>
<organism evidence="2 3">
    <name type="scientific">Mesobacillus zeae</name>
    <dbReference type="NCBI Taxonomy" id="1917180"/>
    <lineage>
        <taxon>Bacteria</taxon>
        <taxon>Bacillati</taxon>
        <taxon>Bacillota</taxon>
        <taxon>Bacilli</taxon>
        <taxon>Bacillales</taxon>
        <taxon>Bacillaceae</taxon>
        <taxon>Mesobacillus</taxon>
    </lineage>
</organism>
<feature type="transmembrane region" description="Helical" evidence="1">
    <location>
        <begin position="65"/>
        <end position="84"/>
    </location>
</feature>
<feature type="transmembrane region" description="Helical" evidence="1">
    <location>
        <begin position="168"/>
        <end position="188"/>
    </location>
</feature>
<feature type="transmembrane region" description="Helical" evidence="1">
    <location>
        <begin position="36"/>
        <end position="58"/>
    </location>
</feature>
<evidence type="ECO:0000256" key="1">
    <source>
        <dbReference type="SAM" id="Phobius"/>
    </source>
</evidence>
<protein>
    <recommendedName>
        <fullName evidence="4">Membrane-spanning protein</fullName>
    </recommendedName>
</protein>
<gene>
    <name evidence="2" type="ORF">D1970_21795</name>
</gene>